<keyword evidence="2" id="KW-1185">Reference proteome</keyword>
<comment type="caution">
    <text evidence="1">The sequence shown here is derived from an EMBL/GenBank/DDBJ whole genome shotgun (WGS) entry which is preliminary data.</text>
</comment>
<organism evidence="1 2">
    <name type="scientific">Cymbomonas tetramitiformis</name>
    <dbReference type="NCBI Taxonomy" id="36881"/>
    <lineage>
        <taxon>Eukaryota</taxon>
        <taxon>Viridiplantae</taxon>
        <taxon>Chlorophyta</taxon>
        <taxon>Pyramimonadophyceae</taxon>
        <taxon>Pyramimonadales</taxon>
        <taxon>Pyramimonadaceae</taxon>
        <taxon>Cymbomonas</taxon>
    </lineage>
</organism>
<reference evidence="1 2" key="1">
    <citation type="journal article" date="2015" name="Genome Biol. Evol.">
        <title>Comparative Genomics of a Bacterivorous Green Alga Reveals Evolutionary Causalities and Consequences of Phago-Mixotrophic Mode of Nutrition.</title>
        <authorList>
            <person name="Burns J.A."/>
            <person name="Paasch A."/>
            <person name="Narechania A."/>
            <person name="Kim E."/>
        </authorList>
    </citation>
    <scope>NUCLEOTIDE SEQUENCE [LARGE SCALE GENOMIC DNA]</scope>
    <source>
        <strain evidence="1 2">PLY_AMNH</strain>
    </source>
</reference>
<dbReference type="AlphaFoldDB" id="A0AAE0L2P5"/>
<protein>
    <submittedName>
        <fullName evidence="1">Uncharacterized protein</fullName>
    </submittedName>
</protein>
<evidence type="ECO:0000313" key="2">
    <source>
        <dbReference type="Proteomes" id="UP001190700"/>
    </source>
</evidence>
<evidence type="ECO:0000313" key="1">
    <source>
        <dbReference type="EMBL" id="KAK3269672.1"/>
    </source>
</evidence>
<dbReference type="EMBL" id="LGRX02010805">
    <property type="protein sequence ID" value="KAK3269672.1"/>
    <property type="molecule type" value="Genomic_DNA"/>
</dbReference>
<dbReference type="Proteomes" id="UP001190700">
    <property type="component" value="Unassembled WGS sequence"/>
</dbReference>
<sequence>MCTRTRKFVTPIGALHKVFAHSSHDVLRLIALTNIEMDLYRVGYPTSWLRYCILIVASRTGLDFWVDTAARVRQQRDDMPTSLFFNRVVVNPWK</sequence>
<accession>A0AAE0L2P5</accession>
<name>A0AAE0L2P5_9CHLO</name>
<proteinExistence type="predicted"/>
<gene>
    <name evidence="1" type="ORF">CYMTET_21897</name>
</gene>